<dbReference type="Gene3D" id="3.20.20.70">
    <property type="entry name" value="Aldolase class I"/>
    <property type="match status" value="1"/>
</dbReference>
<feature type="binding site" evidence="7">
    <location>
        <position position="134"/>
    </location>
    <ligand>
        <name>FMN</name>
        <dbReference type="ChEBI" id="CHEBI:58210"/>
    </ligand>
</feature>
<dbReference type="GO" id="GO:0016614">
    <property type="term" value="F:oxidoreductase activity, acting on CH-OH group of donors"/>
    <property type="evidence" value="ECO:0007669"/>
    <property type="project" value="UniProtKB-ARBA"/>
</dbReference>
<keyword evidence="2 7" id="KW-0285">Flavoprotein</keyword>
<accession>A0ABD3P468</accession>
<feature type="binding site" evidence="7">
    <location>
        <begin position="82"/>
        <end position="84"/>
    </location>
    <ligand>
        <name>FMN</name>
        <dbReference type="ChEBI" id="CHEBI:58210"/>
    </ligand>
</feature>
<keyword evidence="4" id="KW-0560">Oxidoreductase</keyword>
<feature type="active site" description="Proton acceptor" evidence="6">
    <location>
        <position position="273"/>
    </location>
</feature>
<dbReference type="PANTHER" id="PTHR10578:SF107">
    <property type="entry name" value="2-HYDROXYACID OXIDASE 1"/>
    <property type="match status" value="1"/>
</dbReference>
<evidence type="ECO:0000313" key="10">
    <source>
        <dbReference type="Proteomes" id="UP001530400"/>
    </source>
</evidence>
<dbReference type="GO" id="GO:0043168">
    <property type="term" value="F:anion binding"/>
    <property type="evidence" value="ECO:0007669"/>
    <property type="project" value="UniProtKB-ARBA"/>
</dbReference>
<evidence type="ECO:0000256" key="3">
    <source>
        <dbReference type="ARBA" id="ARBA00022643"/>
    </source>
</evidence>
<evidence type="ECO:0000313" key="9">
    <source>
        <dbReference type="EMBL" id="KAL3782522.1"/>
    </source>
</evidence>
<dbReference type="EMBL" id="JALLPJ020000803">
    <property type="protein sequence ID" value="KAL3782522.1"/>
    <property type="molecule type" value="Genomic_DNA"/>
</dbReference>
<evidence type="ECO:0000256" key="1">
    <source>
        <dbReference type="ARBA" id="ARBA00001917"/>
    </source>
</evidence>
<dbReference type="InterPro" id="IPR012133">
    <property type="entry name" value="Alpha-hydoxy_acid_DH_FMN"/>
</dbReference>
<feature type="domain" description="FMN hydroxy acid dehydrogenase" evidence="8">
    <location>
        <begin position="3"/>
        <end position="378"/>
    </location>
</feature>
<sequence>MSDTNIKLCNASDYQEVARQILPKPLFEYLASGTDDEQTLTENESAFKNWYLRPRVMKPVGALSTATKLFGQELTLPVFISPAGVHQLCNEEGECATARACGEVGTLFALSQHATRSIEEVAAATDGKTNLWYQSYILKDRDATKRLIDRAVKSGYKGIFLTVDSVRFGFREADARNGWNSLPEPLRLVNYDNETTKDPKLPDNTSKIYSKEEDAWDQNTEQIFEQNPTWNDVIWLKTECCQGLPLIVKGIMTSEDAIDAVNAGADGVMVSNHGGRGLDGTLASIDALPEIAAAVGNKVPILLDSGIRRGTDVLKALALGATAVGIGKPFFFALAVDGEKGVVDLLRMIQKETEAAMAICGCRTIADINRTLVTRHPSGAGVGKYSRSKL</sequence>
<evidence type="ECO:0000256" key="4">
    <source>
        <dbReference type="ARBA" id="ARBA00023002"/>
    </source>
</evidence>
<feature type="binding site" evidence="7">
    <location>
        <position position="171"/>
    </location>
    <ligand>
        <name>glyoxylate</name>
        <dbReference type="ChEBI" id="CHEBI:36655"/>
    </ligand>
</feature>
<comment type="caution">
    <text evidence="9">The sequence shown here is derived from an EMBL/GenBank/DDBJ whole genome shotgun (WGS) entry which is preliminary data.</text>
</comment>
<dbReference type="GO" id="GO:0032553">
    <property type="term" value="F:ribonucleotide binding"/>
    <property type="evidence" value="ECO:0007669"/>
    <property type="project" value="UniProtKB-ARBA"/>
</dbReference>
<feature type="binding site" evidence="7">
    <location>
        <position position="136"/>
    </location>
    <ligand>
        <name>glyoxylate</name>
        <dbReference type="ChEBI" id="CHEBI:36655"/>
    </ligand>
</feature>
<evidence type="ECO:0000256" key="7">
    <source>
        <dbReference type="PIRSR" id="PIRSR000138-2"/>
    </source>
</evidence>
<dbReference type="FunFam" id="3.20.20.70:FF:000029">
    <property type="entry name" value="L-lactate dehydrogenase"/>
    <property type="match status" value="1"/>
</dbReference>
<protein>
    <recommendedName>
        <fullName evidence="8">FMN hydroxy acid dehydrogenase domain-containing protein</fullName>
    </recommendedName>
</protein>
<evidence type="ECO:0000259" key="8">
    <source>
        <dbReference type="PROSITE" id="PS51349"/>
    </source>
</evidence>
<dbReference type="InterPro" id="IPR000262">
    <property type="entry name" value="FMN-dep_DH"/>
</dbReference>
<proteinExistence type="inferred from homology"/>
<dbReference type="InterPro" id="IPR013785">
    <property type="entry name" value="Aldolase_TIM"/>
</dbReference>
<dbReference type="SUPFAM" id="SSF51395">
    <property type="entry name" value="FMN-linked oxidoreductases"/>
    <property type="match status" value="1"/>
</dbReference>
<dbReference type="Pfam" id="PF01070">
    <property type="entry name" value="FMN_dh"/>
    <property type="match status" value="1"/>
</dbReference>
<reference evidence="9 10" key="1">
    <citation type="submission" date="2024-10" db="EMBL/GenBank/DDBJ databases">
        <title>Updated reference genomes for cyclostephanoid diatoms.</title>
        <authorList>
            <person name="Roberts W.R."/>
            <person name="Alverson A.J."/>
        </authorList>
    </citation>
    <scope>NUCLEOTIDE SEQUENCE [LARGE SCALE GENOMIC DNA]</scope>
    <source>
        <strain evidence="9 10">AJA010-31</strain>
    </source>
</reference>
<evidence type="ECO:0000256" key="5">
    <source>
        <dbReference type="ARBA" id="ARBA00024042"/>
    </source>
</evidence>
<name>A0ABD3P468_9STRA</name>
<gene>
    <name evidence="9" type="ORF">ACHAWO_005297</name>
</gene>
<feature type="binding site" evidence="7">
    <location>
        <position position="111"/>
    </location>
    <ligand>
        <name>FMN</name>
        <dbReference type="ChEBI" id="CHEBI:58210"/>
    </ligand>
</feature>
<feature type="binding site" evidence="7">
    <location>
        <position position="162"/>
    </location>
    <ligand>
        <name>FMN</name>
        <dbReference type="ChEBI" id="CHEBI:58210"/>
    </ligand>
</feature>
<feature type="binding site" evidence="7">
    <location>
        <position position="276"/>
    </location>
    <ligand>
        <name>glyoxylate</name>
        <dbReference type="ChEBI" id="CHEBI:36655"/>
    </ligand>
</feature>
<keyword evidence="10" id="KW-1185">Reference proteome</keyword>
<evidence type="ECO:0000256" key="2">
    <source>
        <dbReference type="ARBA" id="ARBA00022630"/>
    </source>
</evidence>
<dbReference type="PIRSF" id="PIRSF000138">
    <property type="entry name" value="Al-hdrx_acd_dh"/>
    <property type="match status" value="1"/>
</dbReference>
<dbReference type="CDD" id="cd02809">
    <property type="entry name" value="alpha_hydroxyacid_oxid_FMN"/>
    <property type="match status" value="1"/>
</dbReference>
<dbReference type="InterPro" id="IPR037396">
    <property type="entry name" value="FMN_HAD"/>
</dbReference>
<dbReference type="AlphaFoldDB" id="A0ABD3P468"/>
<comment type="similarity">
    <text evidence="5">Belongs to the FMN-dependent alpha-hydroxy acid dehydrogenase family.</text>
</comment>
<feature type="binding site" evidence="7">
    <location>
        <position position="29"/>
    </location>
    <ligand>
        <name>glyoxylate</name>
        <dbReference type="ChEBI" id="CHEBI:36655"/>
    </ligand>
</feature>
<dbReference type="Proteomes" id="UP001530400">
    <property type="component" value="Unassembled WGS sequence"/>
</dbReference>
<feature type="binding site" evidence="7">
    <location>
        <position position="249"/>
    </location>
    <ligand>
        <name>FMN</name>
        <dbReference type="ChEBI" id="CHEBI:58210"/>
    </ligand>
</feature>
<evidence type="ECO:0000256" key="6">
    <source>
        <dbReference type="PIRSR" id="PIRSR000138-1"/>
    </source>
</evidence>
<comment type="cofactor">
    <cofactor evidence="1">
        <name>FMN</name>
        <dbReference type="ChEBI" id="CHEBI:58210"/>
    </cofactor>
</comment>
<feature type="binding site" evidence="7">
    <location>
        <position position="271"/>
    </location>
    <ligand>
        <name>FMN</name>
        <dbReference type="ChEBI" id="CHEBI:58210"/>
    </ligand>
</feature>
<dbReference type="PROSITE" id="PS51349">
    <property type="entry name" value="FMN_HYDROXY_ACID_DH_2"/>
    <property type="match status" value="1"/>
</dbReference>
<dbReference type="PANTHER" id="PTHR10578">
    <property type="entry name" value="S -2-HYDROXY-ACID OXIDASE-RELATED"/>
    <property type="match status" value="1"/>
</dbReference>
<feature type="binding site" evidence="7">
    <location>
        <begin position="304"/>
        <end position="308"/>
    </location>
    <ligand>
        <name>FMN</name>
        <dbReference type="ChEBI" id="CHEBI:58210"/>
    </ligand>
</feature>
<feature type="binding site" evidence="7">
    <location>
        <position position="273"/>
    </location>
    <ligand>
        <name>glyoxylate</name>
        <dbReference type="ChEBI" id="CHEBI:36655"/>
    </ligand>
</feature>
<organism evidence="9 10">
    <name type="scientific">Cyclotella atomus</name>
    <dbReference type="NCBI Taxonomy" id="382360"/>
    <lineage>
        <taxon>Eukaryota</taxon>
        <taxon>Sar</taxon>
        <taxon>Stramenopiles</taxon>
        <taxon>Ochrophyta</taxon>
        <taxon>Bacillariophyta</taxon>
        <taxon>Coscinodiscophyceae</taxon>
        <taxon>Thalassiosirophycidae</taxon>
        <taxon>Stephanodiscales</taxon>
        <taxon>Stephanodiscaceae</taxon>
        <taxon>Cyclotella</taxon>
    </lineage>
</organism>
<keyword evidence="3 7" id="KW-0288">FMN</keyword>